<dbReference type="Proteomes" id="UP000013520">
    <property type="component" value="Chromosome"/>
</dbReference>
<keyword evidence="2" id="KW-1185">Reference proteome</keyword>
<dbReference type="EMBL" id="CP003273">
    <property type="protein sequence ID" value="AGL02456.1"/>
    <property type="molecule type" value="Genomic_DNA"/>
</dbReference>
<protein>
    <submittedName>
        <fullName evidence="1">Uncharacterized protein</fullName>
    </submittedName>
</protein>
<dbReference type="AlphaFoldDB" id="R4KS77"/>
<proteinExistence type="predicted"/>
<name>R4KS77_9FIRM</name>
<dbReference type="HOGENOM" id="CLU_1515540_0_0_9"/>
<gene>
    <name evidence="1" type="ORF">Desgi_3085</name>
</gene>
<dbReference type="eggNOG" id="ENOG502ZP1R">
    <property type="taxonomic scope" value="Bacteria"/>
</dbReference>
<reference evidence="1 2" key="1">
    <citation type="submission" date="2012-01" db="EMBL/GenBank/DDBJ databases">
        <title>Complete sequence of Desulfotomaculum gibsoniae DSM 7213.</title>
        <authorList>
            <consortium name="US DOE Joint Genome Institute"/>
            <person name="Lucas S."/>
            <person name="Han J."/>
            <person name="Lapidus A."/>
            <person name="Cheng J.-F."/>
            <person name="Goodwin L."/>
            <person name="Pitluck S."/>
            <person name="Peters L."/>
            <person name="Ovchinnikova G."/>
            <person name="Teshima H."/>
            <person name="Detter J.C."/>
            <person name="Han C."/>
            <person name="Tapia R."/>
            <person name="Land M."/>
            <person name="Hauser L."/>
            <person name="Kyrpides N."/>
            <person name="Ivanova N."/>
            <person name="Pagani I."/>
            <person name="Parshina S."/>
            <person name="Plugge C."/>
            <person name="Muyzer G."/>
            <person name="Kuever J."/>
            <person name="Ivanova A."/>
            <person name="Nazina T."/>
            <person name="Klenk H.-P."/>
            <person name="Brambilla E."/>
            <person name="Spring S."/>
            <person name="Stams A.F."/>
            <person name="Woyke T."/>
        </authorList>
    </citation>
    <scope>NUCLEOTIDE SEQUENCE [LARGE SCALE GENOMIC DNA]</scope>
    <source>
        <strain evidence="1 2">DSM 7213</strain>
    </source>
</reference>
<organism evidence="1 2">
    <name type="scientific">Desulfoscipio gibsoniae DSM 7213</name>
    <dbReference type="NCBI Taxonomy" id="767817"/>
    <lineage>
        <taxon>Bacteria</taxon>
        <taxon>Bacillati</taxon>
        <taxon>Bacillota</taxon>
        <taxon>Clostridia</taxon>
        <taxon>Eubacteriales</taxon>
        <taxon>Desulfallaceae</taxon>
        <taxon>Desulfoscipio</taxon>
    </lineage>
</organism>
<sequence>MQVKVLLLYGSVLPPFKHIDKIIRKYYKYYLDDKRKGDFIEDNYHEIWVEERYTGLSYRKNRNYITVVPVKQEYFSKFIAIFKELNGNVCLCKQNHEHLYVTMAGVEYEGYCFYLDNNEEKIIFLEEYCENEEKWFSVNQLDAYAQIPLDKRWICVKADEDTEVVFKEWVTDVLKSV</sequence>
<dbReference type="OrthoDB" id="2873222at2"/>
<dbReference type="RefSeq" id="WP_006520669.1">
    <property type="nucleotide sequence ID" value="NC_021184.1"/>
</dbReference>
<evidence type="ECO:0000313" key="1">
    <source>
        <dbReference type="EMBL" id="AGL02456.1"/>
    </source>
</evidence>
<evidence type="ECO:0000313" key="2">
    <source>
        <dbReference type="Proteomes" id="UP000013520"/>
    </source>
</evidence>
<dbReference type="KEGG" id="dgi:Desgi_3085"/>
<accession>R4KS77</accession>